<keyword evidence="2" id="KW-0238">DNA-binding</keyword>
<sequence length="224" mass="24950">MGDTDTPLIELEEGLSPESPSKDKPLTARGARTRAALVAAARVIFERDGYLDCRLTDITAQARCSTGTFYTYFSSKEEVFAAVLEASQNDMLHPGMPRLDPGQSSHVEVIEASHRAYFEAYRRNAKLMMLLEQVAMIDPKFREMRRQRGKVFGERNARAIADLQQRGLADPNLDPYMASMALNGMVGRLAYHNFALGDDMEFEALVDTATKLWVNALKIVATPS</sequence>
<dbReference type="InterPro" id="IPR001647">
    <property type="entry name" value="HTH_TetR"/>
</dbReference>
<dbReference type="Pfam" id="PF00440">
    <property type="entry name" value="TetR_N"/>
    <property type="match status" value="1"/>
</dbReference>
<evidence type="ECO:0000256" key="3">
    <source>
        <dbReference type="ARBA" id="ARBA00023163"/>
    </source>
</evidence>
<evidence type="ECO:0000256" key="2">
    <source>
        <dbReference type="ARBA" id="ARBA00023125"/>
    </source>
</evidence>
<dbReference type="EMBL" id="CP026952">
    <property type="protein sequence ID" value="AWB90941.1"/>
    <property type="molecule type" value="Genomic_DNA"/>
</dbReference>
<name>A0A2S0WHX6_9ACTN</name>
<dbReference type="PANTHER" id="PTHR30055:SF234">
    <property type="entry name" value="HTH-TYPE TRANSCRIPTIONAL REGULATOR BETI"/>
    <property type="match status" value="1"/>
</dbReference>
<evidence type="ECO:0000313" key="5">
    <source>
        <dbReference type="Proteomes" id="UP000244384"/>
    </source>
</evidence>
<dbReference type="Gene3D" id="1.10.357.10">
    <property type="entry name" value="Tetracycline Repressor, domain 2"/>
    <property type="match status" value="1"/>
</dbReference>
<dbReference type="SUPFAM" id="SSF46689">
    <property type="entry name" value="Homeodomain-like"/>
    <property type="match status" value="1"/>
</dbReference>
<gene>
    <name evidence="4" type="ORF">C3E78_01155</name>
</gene>
<dbReference type="GO" id="GO:0000976">
    <property type="term" value="F:transcription cis-regulatory region binding"/>
    <property type="evidence" value="ECO:0007669"/>
    <property type="project" value="TreeGrafter"/>
</dbReference>
<organism evidence="4 5">
    <name type="scientific">Aeromicrobium chenweiae</name>
    <dbReference type="NCBI Taxonomy" id="2079793"/>
    <lineage>
        <taxon>Bacteria</taxon>
        <taxon>Bacillati</taxon>
        <taxon>Actinomycetota</taxon>
        <taxon>Actinomycetes</taxon>
        <taxon>Propionibacteriales</taxon>
        <taxon>Nocardioidaceae</taxon>
        <taxon>Aeromicrobium</taxon>
    </lineage>
</organism>
<keyword evidence="1" id="KW-0805">Transcription regulation</keyword>
<dbReference type="Proteomes" id="UP000244384">
    <property type="component" value="Chromosome"/>
</dbReference>
<dbReference type="InterPro" id="IPR009057">
    <property type="entry name" value="Homeodomain-like_sf"/>
</dbReference>
<dbReference type="InterPro" id="IPR036271">
    <property type="entry name" value="Tet_transcr_reg_TetR-rel_C_sf"/>
</dbReference>
<evidence type="ECO:0000256" key="1">
    <source>
        <dbReference type="ARBA" id="ARBA00023015"/>
    </source>
</evidence>
<protein>
    <submittedName>
        <fullName evidence="4">TetR family transcriptional regulator</fullName>
    </submittedName>
</protein>
<keyword evidence="3" id="KW-0804">Transcription</keyword>
<accession>A0A2S0WHX6</accession>
<accession>A0A5F2ERV1</accession>
<dbReference type="KEGG" id="aez:C3E78_01155"/>
<evidence type="ECO:0000313" key="4">
    <source>
        <dbReference type="EMBL" id="AWB90941.1"/>
    </source>
</evidence>
<dbReference type="Gene3D" id="1.10.10.60">
    <property type="entry name" value="Homeodomain-like"/>
    <property type="match status" value="1"/>
</dbReference>
<dbReference type="PROSITE" id="PS50977">
    <property type="entry name" value="HTH_TETR_2"/>
    <property type="match status" value="1"/>
</dbReference>
<dbReference type="PRINTS" id="PR00455">
    <property type="entry name" value="HTHTETR"/>
</dbReference>
<dbReference type="PANTHER" id="PTHR30055">
    <property type="entry name" value="HTH-TYPE TRANSCRIPTIONAL REGULATOR RUTR"/>
    <property type="match status" value="1"/>
</dbReference>
<proteinExistence type="predicted"/>
<dbReference type="OrthoDB" id="5112469at2"/>
<dbReference type="GO" id="GO:0003700">
    <property type="term" value="F:DNA-binding transcription factor activity"/>
    <property type="evidence" value="ECO:0007669"/>
    <property type="project" value="TreeGrafter"/>
</dbReference>
<dbReference type="SUPFAM" id="SSF48498">
    <property type="entry name" value="Tetracyclin repressor-like, C-terminal domain"/>
    <property type="match status" value="1"/>
</dbReference>
<dbReference type="AlphaFoldDB" id="A0A2S0WHX6"/>
<reference evidence="5" key="1">
    <citation type="submission" date="2018-01" db="EMBL/GenBank/DDBJ databases">
        <authorList>
            <person name="Li J."/>
        </authorList>
    </citation>
    <scope>NUCLEOTIDE SEQUENCE [LARGE SCALE GENOMIC DNA]</scope>
    <source>
        <strain evidence="5">592</strain>
    </source>
</reference>
<keyword evidence="5" id="KW-1185">Reference proteome</keyword>
<dbReference type="InterPro" id="IPR050109">
    <property type="entry name" value="HTH-type_TetR-like_transc_reg"/>
</dbReference>
<dbReference type="RefSeq" id="WP_108576587.1">
    <property type="nucleotide sequence ID" value="NZ_CP026952.1"/>
</dbReference>